<dbReference type="EMBL" id="LAZR01002733">
    <property type="protein sequence ID" value="KKN26273.1"/>
    <property type="molecule type" value="Genomic_DNA"/>
</dbReference>
<feature type="region of interest" description="Disordered" evidence="1">
    <location>
        <begin position="72"/>
        <end position="114"/>
    </location>
</feature>
<proteinExistence type="predicted"/>
<organism evidence="2">
    <name type="scientific">marine sediment metagenome</name>
    <dbReference type="NCBI Taxonomy" id="412755"/>
    <lineage>
        <taxon>unclassified sequences</taxon>
        <taxon>metagenomes</taxon>
        <taxon>ecological metagenomes</taxon>
    </lineage>
</organism>
<protein>
    <submittedName>
        <fullName evidence="2">Uncharacterized protein</fullName>
    </submittedName>
</protein>
<evidence type="ECO:0000256" key="1">
    <source>
        <dbReference type="SAM" id="MobiDB-lite"/>
    </source>
</evidence>
<comment type="caution">
    <text evidence="2">The sequence shown here is derived from an EMBL/GenBank/DDBJ whole genome shotgun (WGS) entry which is preliminary data.</text>
</comment>
<dbReference type="AlphaFoldDB" id="A0A0F9SAA2"/>
<evidence type="ECO:0000313" key="2">
    <source>
        <dbReference type="EMBL" id="KKN26273.1"/>
    </source>
</evidence>
<reference evidence="2" key="1">
    <citation type="journal article" date="2015" name="Nature">
        <title>Complex archaea that bridge the gap between prokaryotes and eukaryotes.</title>
        <authorList>
            <person name="Spang A."/>
            <person name="Saw J.H."/>
            <person name="Jorgensen S.L."/>
            <person name="Zaremba-Niedzwiedzka K."/>
            <person name="Martijn J."/>
            <person name="Lind A.E."/>
            <person name="van Eijk R."/>
            <person name="Schleper C."/>
            <person name="Guy L."/>
            <person name="Ettema T.J."/>
        </authorList>
    </citation>
    <scope>NUCLEOTIDE SEQUENCE</scope>
</reference>
<name>A0A0F9SAA2_9ZZZZ</name>
<accession>A0A0F9SAA2</accession>
<gene>
    <name evidence="2" type="ORF">LCGC14_0876480</name>
</gene>
<sequence length="114" mass="12807">MENLPPGVIERNGQLYRMVPKVSASGEPWESRRPVALTLKEARERRYDYFHPELGWILEGYKLERDRKPEDIMADTSQSIPADPPEPNAMRTGPVPSVPPGEEVSVTLPAVPSE</sequence>